<evidence type="ECO:0000313" key="3">
    <source>
        <dbReference type="Proteomes" id="UP000765509"/>
    </source>
</evidence>
<name>A0A9Q3P7T5_9BASI</name>
<sequence length="95" mass="10889">MFEELTTTTRIGSGRVKFKTRSNTPWNNSVEKNSKENCNNIKYKSADVITKCHICQSTTHLADECPRKGKINEIDIKKEPDIEKDDVIEDNSDDK</sequence>
<proteinExistence type="predicted"/>
<protein>
    <recommendedName>
        <fullName evidence="4">CCHC-type domain-containing protein</fullName>
    </recommendedName>
</protein>
<evidence type="ECO:0008006" key="4">
    <source>
        <dbReference type="Google" id="ProtNLM"/>
    </source>
</evidence>
<comment type="caution">
    <text evidence="2">The sequence shown here is derived from an EMBL/GenBank/DDBJ whole genome shotgun (WGS) entry which is preliminary data.</text>
</comment>
<accession>A0A9Q3P7T5</accession>
<dbReference type="EMBL" id="AVOT02056555">
    <property type="protein sequence ID" value="MBW0550867.1"/>
    <property type="molecule type" value="Genomic_DNA"/>
</dbReference>
<organism evidence="2 3">
    <name type="scientific">Austropuccinia psidii MF-1</name>
    <dbReference type="NCBI Taxonomy" id="1389203"/>
    <lineage>
        <taxon>Eukaryota</taxon>
        <taxon>Fungi</taxon>
        <taxon>Dikarya</taxon>
        <taxon>Basidiomycota</taxon>
        <taxon>Pucciniomycotina</taxon>
        <taxon>Pucciniomycetes</taxon>
        <taxon>Pucciniales</taxon>
        <taxon>Sphaerophragmiaceae</taxon>
        <taxon>Austropuccinia</taxon>
    </lineage>
</organism>
<evidence type="ECO:0000313" key="2">
    <source>
        <dbReference type="EMBL" id="MBW0550867.1"/>
    </source>
</evidence>
<keyword evidence="3" id="KW-1185">Reference proteome</keyword>
<feature type="region of interest" description="Disordered" evidence="1">
    <location>
        <begin position="76"/>
        <end position="95"/>
    </location>
</feature>
<evidence type="ECO:0000256" key="1">
    <source>
        <dbReference type="SAM" id="MobiDB-lite"/>
    </source>
</evidence>
<feature type="compositionally biased region" description="Acidic residues" evidence="1">
    <location>
        <begin position="82"/>
        <end position="95"/>
    </location>
</feature>
<gene>
    <name evidence="2" type="ORF">O181_090582</name>
</gene>
<reference evidence="2" key="1">
    <citation type="submission" date="2021-03" db="EMBL/GenBank/DDBJ databases">
        <title>Draft genome sequence of rust myrtle Austropuccinia psidii MF-1, a brazilian biotype.</title>
        <authorList>
            <person name="Quecine M.C."/>
            <person name="Pachon D.M.R."/>
            <person name="Bonatelli M.L."/>
            <person name="Correr F.H."/>
            <person name="Franceschini L.M."/>
            <person name="Leite T.F."/>
            <person name="Margarido G.R.A."/>
            <person name="Almeida C.A."/>
            <person name="Ferrarezi J.A."/>
            <person name="Labate C.A."/>
        </authorList>
    </citation>
    <scope>NUCLEOTIDE SEQUENCE</scope>
    <source>
        <strain evidence="2">MF-1</strain>
    </source>
</reference>
<dbReference type="Proteomes" id="UP000765509">
    <property type="component" value="Unassembled WGS sequence"/>
</dbReference>
<dbReference type="AlphaFoldDB" id="A0A9Q3P7T5"/>